<feature type="transmembrane region" description="Helical" evidence="11">
    <location>
        <begin position="874"/>
        <end position="900"/>
    </location>
</feature>
<sequence>MFDFDHQFRRISMLDGKRKSVKNIPVTWSQTPRTAFLPCTVAGFWRVHFRRPPPLIDDDRARARLFTWRKGDDEINPKRVSQNGTLEVRRNSGGSEGVYQCSVRHHGHVLGYPINLKFSYMDVRFSKEPEDVTARLGQPLSIPCKISSGPSAILSWTRNNVELPKNDRYYFLDNELLIIDVRREDAGAYRCTASNVNANRNRTSHEGLVTVKESTAEEPSLLTIQHIQNIAVPRESRVVLHCPVLGWPRPKLIWELTPLGGRASELEFAQEVVVLPNLEYDQEGLYACSVEGHSDLYKVFNVTITEPVKITLPPFSKEAMRASTVRFNCTATGRPAPNITWYKDGNHLELAGRINLRTSADRKRIELVISGVTSDDAGVYQCLAWNGVTMASEWARLNVTGAGAAAPGAVQCAPTGVSSVELRWEPAANDVMAYTVDTTPTDKRGVITGQPHKNTVEIVKVKQPLTPYIFQVRAYISSSPTKNIASDMSESVICQGQGVPIKLTKLEDDRVLISWQTFAEQMPGVVQWMLQYKSDMQNGSYGDEHNITLEAKVTNYTLTAPKSSPLVVRLLGSRSLEWLQQNLTLVPWVSTNAAGQDSEDGVINLVPQDLEVTDVSERSFTLKWQCEDASEYMFIVCWRKVDGNEDCQESYKTSTTIEGLQPDTEYEVRVQIRLPTFTLGGAFSAPYHITTQPEGPHRFKDLTYKFINETTLRVSWSGAPATYTVHHSAQLKLPVEQWAAVNTTGNTVIITDIEPIEQTFVMVTGYNPIEYSPIINIPSPVKELEPKDLKYVYTSSGVSVWWHGPGLRTVRYAQNITQPLDNWNSVNVSEPKIELNNLDARLPLYVMVTPVSGGRRQHVLTIPPRPPGINDDHYYYYIGLGVGCGACALCALAGGALCIWRRMKASRTPDRSRRQVATSEGAEEEGSEMKVVRGVRGARVANGGAVAGGRGAGRAGGAGEPLLNGHVHITENPVSKTPNGRMKKGRRYEPQAYEAFDVSRNDHDTTIETVLEDTTYSLLDTSRRPEYDLSRSSQNLPANNSFNKLPDDNMNSELTRSTFQLDNSKIQPTLQPNG</sequence>
<dbReference type="EMBL" id="OV170224">
    <property type="protein sequence ID" value="CAH0724048.1"/>
    <property type="molecule type" value="Genomic_DNA"/>
</dbReference>
<feature type="domain" description="Immunoglobulin" evidence="15">
    <location>
        <begin position="314"/>
        <end position="400"/>
    </location>
</feature>
<dbReference type="FunFam" id="2.60.40.10:FF:000017">
    <property type="entry name" value="Down syndrome cell adhesion molecule b"/>
    <property type="match status" value="1"/>
</dbReference>
<feature type="domain" description="Immunoglobulin" evidence="15">
    <location>
        <begin position="129"/>
        <end position="212"/>
    </location>
</feature>
<feature type="domain" description="Immunoglobulin" evidence="15">
    <location>
        <begin position="24"/>
        <end position="119"/>
    </location>
</feature>
<keyword evidence="17" id="KW-1185">Reference proteome</keyword>
<keyword evidence="7 11" id="KW-0472">Membrane</keyword>
<evidence type="ECO:0000313" key="16">
    <source>
        <dbReference type="EMBL" id="CAH0724048.1"/>
    </source>
</evidence>
<dbReference type="GO" id="GO:0016020">
    <property type="term" value="C:membrane"/>
    <property type="evidence" value="ECO:0007669"/>
    <property type="project" value="UniProtKB-SubCell"/>
</dbReference>
<feature type="domain" description="Immunoglobulin" evidence="15">
    <location>
        <begin position="227"/>
        <end position="305"/>
    </location>
</feature>
<keyword evidence="3" id="KW-0732">Signal</keyword>
<dbReference type="CDD" id="cd00063">
    <property type="entry name" value="FN3"/>
    <property type="match status" value="2"/>
</dbReference>
<keyword evidence="2 11" id="KW-0812">Transmembrane</keyword>
<dbReference type="SMART" id="SM00406">
    <property type="entry name" value="IGv"/>
    <property type="match status" value="1"/>
</dbReference>
<feature type="non-terminal residue" evidence="16">
    <location>
        <position position="1074"/>
    </location>
</feature>
<organism evidence="16 17">
    <name type="scientific">Brenthis ino</name>
    <name type="common">lesser marbled fritillary</name>
    <dbReference type="NCBI Taxonomy" id="405034"/>
    <lineage>
        <taxon>Eukaryota</taxon>
        <taxon>Metazoa</taxon>
        <taxon>Ecdysozoa</taxon>
        <taxon>Arthropoda</taxon>
        <taxon>Hexapoda</taxon>
        <taxon>Insecta</taxon>
        <taxon>Pterygota</taxon>
        <taxon>Neoptera</taxon>
        <taxon>Endopterygota</taxon>
        <taxon>Lepidoptera</taxon>
        <taxon>Glossata</taxon>
        <taxon>Ditrysia</taxon>
        <taxon>Papilionoidea</taxon>
        <taxon>Nymphalidae</taxon>
        <taxon>Heliconiinae</taxon>
        <taxon>Argynnini</taxon>
        <taxon>Brenthis</taxon>
    </lineage>
</organism>
<evidence type="ECO:0000259" key="13">
    <source>
        <dbReference type="SMART" id="SM00406"/>
    </source>
</evidence>
<feature type="domain" description="Fibronectin type-III" evidence="12">
    <location>
        <begin position="404"/>
        <end position="479"/>
    </location>
</feature>
<protein>
    <submittedName>
        <fullName evidence="16">Uncharacterized protein</fullName>
    </submittedName>
</protein>
<evidence type="ECO:0000313" key="17">
    <source>
        <dbReference type="Proteomes" id="UP000838878"/>
    </source>
</evidence>
<evidence type="ECO:0000256" key="10">
    <source>
        <dbReference type="SAM" id="MobiDB-lite"/>
    </source>
</evidence>
<dbReference type="InterPro" id="IPR013783">
    <property type="entry name" value="Ig-like_fold"/>
</dbReference>
<evidence type="ECO:0000256" key="11">
    <source>
        <dbReference type="SAM" id="Phobius"/>
    </source>
</evidence>
<reference evidence="16" key="1">
    <citation type="submission" date="2021-12" db="EMBL/GenBank/DDBJ databases">
        <authorList>
            <person name="Martin H S."/>
        </authorList>
    </citation>
    <scope>NUCLEOTIDE SEQUENCE</scope>
</reference>
<dbReference type="CDD" id="cd00096">
    <property type="entry name" value="Ig"/>
    <property type="match status" value="1"/>
</dbReference>
<feature type="domain" description="Fibronectin type-III" evidence="12">
    <location>
        <begin position="696"/>
        <end position="772"/>
    </location>
</feature>
<evidence type="ECO:0000256" key="7">
    <source>
        <dbReference type="ARBA" id="ARBA00023136"/>
    </source>
</evidence>
<dbReference type="InterPro" id="IPR003961">
    <property type="entry name" value="FN3_dom"/>
</dbReference>
<evidence type="ECO:0000256" key="2">
    <source>
        <dbReference type="ARBA" id="ARBA00022692"/>
    </source>
</evidence>
<gene>
    <name evidence="16" type="ORF">BINO364_LOCUS9807</name>
</gene>
<keyword evidence="8" id="KW-1015">Disulfide bond</keyword>
<dbReference type="OrthoDB" id="438268at2759"/>
<dbReference type="InterPro" id="IPR003598">
    <property type="entry name" value="Ig_sub2"/>
</dbReference>
<dbReference type="Gene3D" id="2.60.40.10">
    <property type="entry name" value="Immunoglobulins"/>
    <property type="match status" value="4"/>
</dbReference>
<feature type="compositionally biased region" description="Polar residues" evidence="10">
    <location>
        <begin position="1030"/>
        <end position="1074"/>
    </location>
</feature>
<evidence type="ECO:0000259" key="15">
    <source>
        <dbReference type="SMART" id="SM00409"/>
    </source>
</evidence>
<dbReference type="InterPro" id="IPR013106">
    <property type="entry name" value="Ig_V-set"/>
</dbReference>
<feature type="region of interest" description="Disordered" evidence="10">
    <location>
        <begin position="908"/>
        <end position="929"/>
    </location>
</feature>
<dbReference type="PANTHER" id="PTHR44170">
    <property type="entry name" value="PROTEIN SIDEKICK"/>
    <property type="match status" value="1"/>
</dbReference>
<dbReference type="SMART" id="SM00409">
    <property type="entry name" value="IG"/>
    <property type="match status" value="4"/>
</dbReference>
<evidence type="ECO:0000259" key="14">
    <source>
        <dbReference type="SMART" id="SM00408"/>
    </source>
</evidence>
<dbReference type="PANTHER" id="PTHR44170:SF54">
    <property type="entry name" value="FI24025P1"/>
    <property type="match status" value="1"/>
</dbReference>
<keyword evidence="5" id="KW-0130">Cell adhesion</keyword>
<dbReference type="InterPro" id="IPR003599">
    <property type="entry name" value="Ig_sub"/>
</dbReference>
<dbReference type="Proteomes" id="UP000838878">
    <property type="component" value="Chromosome 4"/>
</dbReference>
<dbReference type="SMART" id="SM00408">
    <property type="entry name" value="IGc2"/>
    <property type="match status" value="4"/>
</dbReference>
<keyword evidence="9" id="KW-0393">Immunoglobulin domain</keyword>
<name>A0A8J9VK45_9NEOP</name>
<dbReference type="InterPro" id="IPR013098">
    <property type="entry name" value="Ig_I-set"/>
</dbReference>
<evidence type="ECO:0000256" key="6">
    <source>
        <dbReference type="ARBA" id="ARBA00022989"/>
    </source>
</evidence>
<evidence type="ECO:0000256" key="9">
    <source>
        <dbReference type="ARBA" id="ARBA00023319"/>
    </source>
</evidence>
<evidence type="ECO:0000256" key="4">
    <source>
        <dbReference type="ARBA" id="ARBA00022737"/>
    </source>
</evidence>
<keyword evidence="4" id="KW-0677">Repeat</keyword>
<dbReference type="SUPFAM" id="SSF49265">
    <property type="entry name" value="Fibronectin type III"/>
    <property type="match status" value="2"/>
</dbReference>
<dbReference type="SMART" id="SM00060">
    <property type="entry name" value="FN3"/>
    <property type="match status" value="4"/>
</dbReference>
<dbReference type="Pfam" id="PF07679">
    <property type="entry name" value="I-set"/>
    <property type="match status" value="1"/>
</dbReference>
<dbReference type="InterPro" id="IPR036179">
    <property type="entry name" value="Ig-like_dom_sf"/>
</dbReference>
<feature type="domain" description="Immunoglobulin subtype 2" evidence="14">
    <location>
        <begin position="135"/>
        <end position="198"/>
    </location>
</feature>
<evidence type="ECO:0000256" key="8">
    <source>
        <dbReference type="ARBA" id="ARBA00023157"/>
    </source>
</evidence>
<evidence type="ECO:0000256" key="1">
    <source>
        <dbReference type="ARBA" id="ARBA00004167"/>
    </source>
</evidence>
<feature type="domain" description="Fibronectin type-III" evidence="12">
    <location>
        <begin position="783"/>
        <end position="856"/>
    </location>
</feature>
<feature type="domain" description="Immunoglobulin subtype 2" evidence="14">
    <location>
        <begin position="323"/>
        <end position="389"/>
    </location>
</feature>
<dbReference type="InterPro" id="IPR036116">
    <property type="entry name" value="FN3_sf"/>
</dbReference>
<feature type="domain" description="Immunoglobulin subtype 2" evidence="14">
    <location>
        <begin position="233"/>
        <end position="295"/>
    </location>
</feature>
<dbReference type="GO" id="GO:0048812">
    <property type="term" value="P:neuron projection morphogenesis"/>
    <property type="evidence" value="ECO:0007669"/>
    <property type="project" value="UniProtKB-ARBA"/>
</dbReference>
<accession>A0A8J9VK45</accession>
<feature type="domain" description="Immunoglobulin V-set" evidence="13">
    <location>
        <begin position="324"/>
        <end position="384"/>
    </location>
</feature>
<comment type="subcellular location">
    <subcellularLocation>
        <location evidence="1">Membrane</location>
        <topology evidence="1">Single-pass membrane protein</topology>
    </subcellularLocation>
</comment>
<dbReference type="Pfam" id="PF13927">
    <property type="entry name" value="Ig_3"/>
    <property type="match status" value="1"/>
</dbReference>
<dbReference type="SUPFAM" id="SSF48726">
    <property type="entry name" value="Immunoglobulin"/>
    <property type="match status" value="3"/>
</dbReference>
<dbReference type="Pfam" id="PF00041">
    <property type="entry name" value="fn3"/>
    <property type="match status" value="1"/>
</dbReference>
<proteinExistence type="predicted"/>
<keyword evidence="6 11" id="KW-1133">Transmembrane helix</keyword>
<evidence type="ECO:0000256" key="5">
    <source>
        <dbReference type="ARBA" id="ARBA00022889"/>
    </source>
</evidence>
<evidence type="ECO:0000259" key="12">
    <source>
        <dbReference type="SMART" id="SM00060"/>
    </source>
</evidence>
<feature type="domain" description="Fibronectin type-III" evidence="12">
    <location>
        <begin position="604"/>
        <end position="680"/>
    </location>
</feature>
<feature type="region of interest" description="Disordered" evidence="10">
    <location>
        <begin position="1025"/>
        <end position="1074"/>
    </location>
</feature>
<evidence type="ECO:0000256" key="3">
    <source>
        <dbReference type="ARBA" id="ARBA00022729"/>
    </source>
</evidence>
<feature type="domain" description="Immunoglobulin subtype 2" evidence="14">
    <location>
        <begin position="30"/>
        <end position="108"/>
    </location>
</feature>
<dbReference type="AlphaFoldDB" id="A0A8J9VK45"/>
<dbReference type="GO" id="GO:0098609">
    <property type="term" value="P:cell-cell adhesion"/>
    <property type="evidence" value="ECO:0007669"/>
    <property type="project" value="TreeGrafter"/>
</dbReference>